<dbReference type="VEuPathDB" id="FungiDB:PADG_01739"/>
<protein>
    <recommendedName>
        <fullName evidence="2">BTB domain-containing protein</fullName>
    </recommendedName>
</protein>
<gene>
    <name evidence="3" type="ORF">ACO22_01443</name>
</gene>
<feature type="compositionally biased region" description="Polar residues" evidence="1">
    <location>
        <begin position="1"/>
        <end position="21"/>
    </location>
</feature>
<accession>A0A1D2JLF4</accession>
<dbReference type="CDD" id="cd18186">
    <property type="entry name" value="BTB_POZ_ZBTB_KLHL-like"/>
    <property type="match status" value="1"/>
</dbReference>
<dbReference type="PANTHER" id="PTHR47843">
    <property type="entry name" value="BTB DOMAIN-CONTAINING PROTEIN-RELATED"/>
    <property type="match status" value="1"/>
</dbReference>
<dbReference type="Pfam" id="PF00651">
    <property type="entry name" value="BTB"/>
    <property type="match status" value="1"/>
</dbReference>
<feature type="domain" description="BTB" evidence="2">
    <location>
        <begin position="67"/>
        <end position="131"/>
    </location>
</feature>
<evidence type="ECO:0000313" key="3">
    <source>
        <dbReference type="EMBL" id="ODH41143.1"/>
    </source>
</evidence>
<dbReference type="Gene3D" id="3.30.710.10">
    <property type="entry name" value="Potassium Channel Kv1.1, Chain A"/>
    <property type="match status" value="1"/>
</dbReference>
<name>A0A1D2JLF4_PARBR</name>
<organism evidence="3 4">
    <name type="scientific">Paracoccidioides brasiliensis</name>
    <dbReference type="NCBI Taxonomy" id="121759"/>
    <lineage>
        <taxon>Eukaryota</taxon>
        <taxon>Fungi</taxon>
        <taxon>Dikarya</taxon>
        <taxon>Ascomycota</taxon>
        <taxon>Pezizomycotina</taxon>
        <taxon>Eurotiomycetes</taxon>
        <taxon>Eurotiomycetidae</taxon>
        <taxon>Onygenales</taxon>
        <taxon>Ajellomycetaceae</taxon>
        <taxon>Paracoccidioides</taxon>
    </lineage>
</organism>
<dbReference type="AlphaFoldDB" id="A0A1D2JLF4"/>
<evidence type="ECO:0000313" key="4">
    <source>
        <dbReference type="Proteomes" id="UP000242814"/>
    </source>
</evidence>
<dbReference type="OMA" id="HAHYEIL"/>
<dbReference type="SUPFAM" id="SSF54695">
    <property type="entry name" value="POZ domain"/>
    <property type="match status" value="1"/>
</dbReference>
<dbReference type="PROSITE" id="PS50097">
    <property type="entry name" value="BTB"/>
    <property type="match status" value="1"/>
</dbReference>
<evidence type="ECO:0000256" key="1">
    <source>
        <dbReference type="SAM" id="MobiDB-lite"/>
    </source>
</evidence>
<dbReference type="InterPro" id="IPR011333">
    <property type="entry name" value="SKP1/BTB/POZ_sf"/>
</dbReference>
<sequence length="250" mass="28932">MLSQVPNQLSFSAHPTNTISDDSLALPPSEIGSPRKVGSKIPGETVSREAEWLQGLFGRYFDSQPYSDVTLYLGPRKVKIHAHYEILNMLTPYFDKARRGGFKEGVTNEFYFTEHNPHALYRMLQYIYTSDYSQVVNQLNDAAYDPELLMHTQVYILADYFDVIGLRGLAFIRFARVALVHWERDSQVESIDFTHSYSDTRRRIIPAFTDYVVEQHKKAGFGDFLDQHDGFVQIVVELMFEFRKPDLFPI</sequence>
<proteinExistence type="predicted"/>
<dbReference type="VEuPathDB" id="FungiDB:PABG_03190"/>
<comment type="caution">
    <text evidence="3">The sequence shown here is derived from an EMBL/GenBank/DDBJ whole genome shotgun (WGS) entry which is preliminary data.</text>
</comment>
<evidence type="ECO:0000259" key="2">
    <source>
        <dbReference type="PROSITE" id="PS50097"/>
    </source>
</evidence>
<feature type="region of interest" description="Disordered" evidence="1">
    <location>
        <begin position="1"/>
        <end position="41"/>
    </location>
</feature>
<dbReference type="Proteomes" id="UP000242814">
    <property type="component" value="Unassembled WGS sequence"/>
</dbReference>
<dbReference type="EMBL" id="LZYO01000035">
    <property type="protein sequence ID" value="ODH41143.1"/>
    <property type="molecule type" value="Genomic_DNA"/>
</dbReference>
<dbReference type="PANTHER" id="PTHR47843:SF5">
    <property type="entry name" value="BTB_POZ DOMAIN PROTEIN"/>
    <property type="match status" value="1"/>
</dbReference>
<dbReference type="InterPro" id="IPR000210">
    <property type="entry name" value="BTB/POZ_dom"/>
</dbReference>
<reference evidence="3 4" key="1">
    <citation type="submission" date="2016-06" db="EMBL/GenBank/DDBJ databases">
        <authorList>
            <person name="Kjaerup R.B."/>
            <person name="Dalgaard T.S."/>
            <person name="Juul-Madsen H.R."/>
        </authorList>
    </citation>
    <scope>NUCLEOTIDE SEQUENCE [LARGE SCALE GENOMIC DNA]</scope>
    <source>
        <strain evidence="3 4">Pb300</strain>
    </source>
</reference>